<evidence type="ECO:0000313" key="2">
    <source>
        <dbReference type="EMBL" id="KAE9396585.1"/>
    </source>
</evidence>
<dbReference type="InterPro" id="IPR029069">
    <property type="entry name" value="HotDog_dom_sf"/>
</dbReference>
<feature type="non-terminal residue" evidence="2">
    <location>
        <position position="1"/>
    </location>
</feature>
<dbReference type="SUPFAM" id="SSF54637">
    <property type="entry name" value="Thioesterase/thiol ester dehydrase-isomerase"/>
    <property type="match status" value="1"/>
</dbReference>
<accession>A0A6A4HI66</accession>
<reference evidence="2" key="1">
    <citation type="journal article" date="2019" name="Environ. Microbiol.">
        <title>Fungal ecological strategies reflected in gene transcription - a case study of two litter decomposers.</title>
        <authorList>
            <person name="Barbi F."/>
            <person name="Kohler A."/>
            <person name="Barry K."/>
            <person name="Baskaran P."/>
            <person name="Daum C."/>
            <person name="Fauchery L."/>
            <person name="Ihrmark K."/>
            <person name="Kuo A."/>
            <person name="LaButti K."/>
            <person name="Lipzen A."/>
            <person name="Morin E."/>
            <person name="Grigoriev I.V."/>
            <person name="Henrissat B."/>
            <person name="Lindahl B."/>
            <person name="Martin F."/>
        </authorList>
    </citation>
    <scope>NUCLEOTIDE SEQUENCE</scope>
    <source>
        <strain evidence="2">JB14</strain>
    </source>
</reference>
<evidence type="ECO:0000313" key="3">
    <source>
        <dbReference type="Proteomes" id="UP000799118"/>
    </source>
</evidence>
<evidence type="ECO:0000259" key="1">
    <source>
        <dbReference type="Pfam" id="PF03061"/>
    </source>
</evidence>
<gene>
    <name evidence="2" type="ORF">BT96DRAFT_783745</name>
</gene>
<feature type="domain" description="Thioesterase" evidence="1">
    <location>
        <begin position="136"/>
        <end position="208"/>
    </location>
</feature>
<organism evidence="2 3">
    <name type="scientific">Gymnopus androsaceus JB14</name>
    <dbReference type="NCBI Taxonomy" id="1447944"/>
    <lineage>
        <taxon>Eukaryota</taxon>
        <taxon>Fungi</taxon>
        <taxon>Dikarya</taxon>
        <taxon>Basidiomycota</taxon>
        <taxon>Agaricomycotina</taxon>
        <taxon>Agaricomycetes</taxon>
        <taxon>Agaricomycetidae</taxon>
        <taxon>Agaricales</taxon>
        <taxon>Marasmiineae</taxon>
        <taxon>Omphalotaceae</taxon>
        <taxon>Gymnopus</taxon>
    </lineage>
</organism>
<name>A0A6A4HI66_9AGAR</name>
<dbReference type="InterPro" id="IPR006683">
    <property type="entry name" value="Thioestr_dom"/>
</dbReference>
<keyword evidence="3" id="KW-1185">Reference proteome</keyword>
<protein>
    <submittedName>
        <fullName evidence="2">Thioesterase/thiol ester dehydrase-isomerase</fullName>
    </submittedName>
</protein>
<dbReference type="InterPro" id="IPR052061">
    <property type="entry name" value="PTE-AB_protein"/>
</dbReference>
<dbReference type="PANTHER" id="PTHR47260">
    <property type="entry name" value="UPF0644 PROTEIN PB2B4.06"/>
    <property type="match status" value="1"/>
</dbReference>
<dbReference type="Proteomes" id="UP000799118">
    <property type="component" value="Unassembled WGS sequence"/>
</dbReference>
<dbReference type="OrthoDB" id="506431at2759"/>
<dbReference type="PANTHER" id="PTHR47260:SF1">
    <property type="entry name" value="UPF0644 PROTEIN PB2B4.06"/>
    <property type="match status" value="1"/>
</dbReference>
<dbReference type="AlphaFoldDB" id="A0A6A4HI66"/>
<dbReference type="Pfam" id="PF03061">
    <property type="entry name" value="4HBT"/>
    <property type="match status" value="1"/>
</dbReference>
<feature type="non-terminal residue" evidence="2">
    <location>
        <position position="240"/>
    </location>
</feature>
<dbReference type="CDD" id="cd03443">
    <property type="entry name" value="PaaI_thioesterase"/>
    <property type="match status" value="1"/>
</dbReference>
<proteinExistence type="predicted"/>
<dbReference type="Gene3D" id="3.10.129.10">
    <property type="entry name" value="Hotdog Thioesterase"/>
    <property type="match status" value="1"/>
</dbReference>
<dbReference type="EMBL" id="ML769511">
    <property type="protein sequence ID" value="KAE9396585.1"/>
    <property type="molecule type" value="Genomic_DNA"/>
</dbReference>
<sequence length="240" mass="25688">WSRTSTMAFALLSTGTAYTLGSIYPIQPLALLFPSPAPAPLDASSPAGREYTASIEASLLSLPLLTRLQTAPDAKDWYLTRPHAAVPEERKVNHLTAGVLRGPGKLAVPPALWARRDESEAIVIMHLGRGLCGHDGIVHGGLLATLLDEIMARNAIMNLPERIAVTATLNVSYRAPTKADQFVVIHTKLDEIKGRKVFVSATAETLDGIRLVEATGMFVQPKYAGLLNKGLVSQILGAPP</sequence>